<keyword evidence="1" id="KW-1133">Transmembrane helix</keyword>
<gene>
    <name evidence="2" type="ORF">NKR23_g1729</name>
</gene>
<dbReference type="EMBL" id="JANBVO010000003">
    <property type="protein sequence ID" value="KAJ9155272.1"/>
    <property type="molecule type" value="Genomic_DNA"/>
</dbReference>
<accession>A0AA38RY84</accession>
<keyword evidence="1" id="KW-0812">Transmembrane</keyword>
<dbReference type="Proteomes" id="UP001174694">
    <property type="component" value="Unassembled WGS sequence"/>
</dbReference>
<proteinExistence type="predicted"/>
<sequence>MNETSCQPLKNAADPDVAGLGVVISFVLSALTVLGTVSWAYYSYSLPPDCYNGFDKLLISSVDSLLRWIGLLDRRPCPPEGDPGRAARIVAVQSFLLAMSDQLLVTGNALVLITTLIIFGVAGLDRTWSVYSYRVAVSSALFSFIAHLVSLTVLSDYFRKMDPDLLALSLHDIIATSTLRLYHLLVNPHQLALRSLKLTISWPLRRIDAALRILDKSLSNFEILINVSTEFRGSFVLRLIVLQLMFYSAANLLYLTLMLKPDMLAFPLGFGQLMPLLSLTLPILTAVEVFTEKRRGEQSPVGPNLTRDSPEEITAGELRAARSWATRLDLGARLGSEERAEIYPLVYSTSHLEQIPYKIDLAAIARGLSCQNLLAFAACLPVMSALALTVTWAFLLEHLFLSSG</sequence>
<organism evidence="2 3">
    <name type="scientific">Pleurostoma richardsiae</name>
    <dbReference type="NCBI Taxonomy" id="41990"/>
    <lineage>
        <taxon>Eukaryota</taxon>
        <taxon>Fungi</taxon>
        <taxon>Dikarya</taxon>
        <taxon>Ascomycota</taxon>
        <taxon>Pezizomycotina</taxon>
        <taxon>Sordariomycetes</taxon>
        <taxon>Sordariomycetidae</taxon>
        <taxon>Calosphaeriales</taxon>
        <taxon>Pleurostomataceae</taxon>
        <taxon>Pleurostoma</taxon>
    </lineage>
</organism>
<comment type="caution">
    <text evidence="2">The sequence shown here is derived from an EMBL/GenBank/DDBJ whole genome shotgun (WGS) entry which is preliminary data.</text>
</comment>
<dbReference type="PANTHER" id="PTHR37577:SF1">
    <property type="entry name" value="INTEGRAL MEMBRANE PROTEIN"/>
    <property type="match status" value="1"/>
</dbReference>
<keyword evidence="3" id="KW-1185">Reference proteome</keyword>
<keyword evidence="1" id="KW-0472">Membrane</keyword>
<name>A0AA38RY84_9PEZI</name>
<feature type="transmembrane region" description="Helical" evidence="1">
    <location>
        <begin position="235"/>
        <end position="257"/>
    </location>
</feature>
<feature type="transmembrane region" description="Helical" evidence="1">
    <location>
        <begin position="373"/>
        <end position="395"/>
    </location>
</feature>
<feature type="transmembrane region" description="Helical" evidence="1">
    <location>
        <begin position="103"/>
        <end position="124"/>
    </location>
</feature>
<evidence type="ECO:0000256" key="1">
    <source>
        <dbReference type="SAM" id="Phobius"/>
    </source>
</evidence>
<dbReference type="InterPro" id="IPR053018">
    <property type="entry name" value="Elsinochrome_Biosynth-Asso"/>
</dbReference>
<evidence type="ECO:0000313" key="3">
    <source>
        <dbReference type="Proteomes" id="UP001174694"/>
    </source>
</evidence>
<feature type="transmembrane region" description="Helical" evidence="1">
    <location>
        <begin position="269"/>
        <end position="290"/>
    </location>
</feature>
<reference evidence="2" key="1">
    <citation type="submission" date="2022-07" db="EMBL/GenBank/DDBJ databases">
        <title>Fungi with potential for degradation of polypropylene.</title>
        <authorList>
            <person name="Gostincar C."/>
        </authorList>
    </citation>
    <scope>NUCLEOTIDE SEQUENCE</scope>
    <source>
        <strain evidence="2">EXF-13308</strain>
    </source>
</reference>
<evidence type="ECO:0000313" key="2">
    <source>
        <dbReference type="EMBL" id="KAJ9155272.1"/>
    </source>
</evidence>
<feature type="transmembrane region" description="Helical" evidence="1">
    <location>
        <begin position="20"/>
        <end position="42"/>
    </location>
</feature>
<protein>
    <submittedName>
        <fullName evidence="2">Uncharacterized protein</fullName>
    </submittedName>
</protein>
<dbReference type="AlphaFoldDB" id="A0AA38RY84"/>
<dbReference type="PANTHER" id="PTHR37577">
    <property type="entry name" value="INTEGRAL MEMBRANE PROTEIN"/>
    <property type="match status" value="1"/>
</dbReference>